<dbReference type="EMBL" id="JAJSOF020000013">
    <property type="protein sequence ID" value="KAJ4443734.1"/>
    <property type="molecule type" value="Genomic_DNA"/>
</dbReference>
<evidence type="ECO:0000313" key="10">
    <source>
        <dbReference type="Proteomes" id="UP001148838"/>
    </source>
</evidence>
<keyword evidence="3 8" id="KW-0812">Transmembrane</keyword>
<evidence type="ECO:0000256" key="4">
    <source>
        <dbReference type="ARBA" id="ARBA00022989"/>
    </source>
</evidence>
<dbReference type="PANTHER" id="PTHR42643">
    <property type="entry name" value="IONOTROPIC RECEPTOR 20A-RELATED"/>
    <property type="match status" value="1"/>
</dbReference>
<evidence type="ECO:0000256" key="5">
    <source>
        <dbReference type="ARBA" id="ARBA00023136"/>
    </source>
</evidence>
<name>A0ABQ8TCU8_PERAM</name>
<evidence type="ECO:0000256" key="8">
    <source>
        <dbReference type="SAM" id="Phobius"/>
    </source>
</evidence>
<keyword evidence="2" id="KW-1003">Cell membrane</keyword>
<keyword evidence="4 8" id="KW-1133">Transmembrane helix</keyword>
<reference evidence="9 10" key="1">
    <citation type="journal article" date="2022" name="Allergy">
        <title>Genome assembly and annotation of Periplaneta americana reveal a comprehensive cockroach allergen profile.</title>
        <authorList>
            <person name="Wang L."/>
            <person name="Xiong Q."/>
            <person name="Saelim N."/>
            <person name="Wang L."/>
            <person name="Nong W."/>
            <person name="Wan A.T."/>
            <person name="Shi M."/>
            <person name="Liu X."/>
            <person name="Cao Q."/>
            <person name="Hui J.H.L."/>
            <person name="Sookrung N."/>
            <person name="Leung T.F."/>
            <person name="Tungtrongchitr A."/>
            <person name="Tsui S.K.W."/>
        </authorList>
    </citation>
    <scope>NUCLEOTIDE SEQUENCE [LARGE SCALE GENOMIC DNA]</scope>
    <source>
        <strain evidence="9">PWHHKU_190912</strain>
    </source>
</reference>
<keyword evidence="6" id="KW-0675">Receptor</keyword>
<dbReference type="SUPFAM" id="SSF53850">
    <property type="entry name" value="Periplasmic binding protein-like II"/>
    <property type="match status" value="1"/>
</dbReference>
<organism evidence="9 10">
    <name type="scientific">Periplaneta americana</name>
    <name type="common">American cockroach</name>
    <name type="synonym">Blatta americana</name>
    <dbReference type="NCBI Taxonomy" id="6978"/>
    <lineage>
        <taxon>Eukaryota</taxon>
        <taxon>Metazoa</taxon>
        <taxon>Ecdysozoa</taxon>
        <taxon>Arthropoda</taxon>
        <taxon>Hexapoda</taxon>
        <taxon>Insecta</taxon>
        <taxon>Pterygota</taxon>
        <taxon>Neoptera</taxon>
        <taxon>Polyneoptera</taxon>
        <taxon>Dictyoptera</taxon>
        <taxon>Blattodea</taxon>
        <taxon>Blattoidea</taxon>
        <taxon>Blattidae</taxon>
        <taxon>Blattinae</taxon>
        <taxon>Periplaneta</taxon>
    </lineage>
</organism>
<evidence type="ECO:0000256" key="7">
    <source>
        <dbReference type="ARBA" id="ARBA00023180"/>
    </source>
</evidence>
<dbReference type="Proteomes" id="UP001148838">
    <property type="component" value="Unassembled WGS sequence"/>
</dbReference>
<feature type="transmembrane region" description="Helical" evidence="8">
    <location>
        <begin position="301"/>
        <end position="320"/>
    </location>
</feature>
<keyword evidence="5 8" id="KW-0472">Membrane</keyword>
<comment type="subcellular location">
    <subcellularLocation>
        <location evidence="1">Cell membrane</location>
        <topology evidence="1">Multi-pass membrane protein</topology>
    </subcellularLocation>
</comment>
<comment type="caution">
    <text evidence="9">The sequence shown here is derived from an EMBL/GenBank/DDBJ whole genome shotgun (WGS) entry which is preliminary data.</text>
</comment>
<evidence type="ECO:0000256" key="2">
    <source>
        <dbReference type="ARBA" id="ARBA00022475"/>
    </source>
</evidence>
<evidence type="ECO:0000313" key="9">
    <source>
        <dbReference type="EMBL" id="KAJ4443734.1"/>
    </source>
</evidence>
<protein>
    <submittedName>
        <fullName evidence="9">Uncharacterized protein</fullName>
    </submittedName>
</protein>
<evidence type="ECO:0000256" key="3">
    <source>
        <dbReference type="ARBA" id="ARBA00022692"/>
    </source>
</evidence>
<evidence type="ECO:0000256" key="6">
    <source>
        <dbReference type="ARBA" id="ARBA00023170"/>
    </source>
</evidence>
<evidence type="ECO:0000256" key="1">
    <source>
        <dbReference type="ARBA" id="ARBA00004651"/>
    </source>
</evidence>
<proteinExistence type="predicted"/>
<dbReference type="PANTHER" id="PTHR42643:SF30">
    <property type="entry name" value="IONOTROPIC RECEPTOR 40A-RELATED"/>
    <property type="match status" value="1"/>
</dbReference>
<dbReference type="InterPro" id="IPR052192">
    <property type="entry name" value="Insect_Ionotropic_Sensory_Rcpt"/>
</dbReference>
<keyword evidence="10" id="KW-1185">Reference proteome</keyword>
<accession>A0ABQ8TCU8</accession>
<dbReference type="Gene3D" id="3.40.190.10">
    <property type="entry name" value="Periplasmic binding protein-like II"/>
    <property type="match status" value="2"/>
</dbReference>
<dbReference type="Gene3D" id="1.10.287.70">
    <property type="match status" value="1"/>
</dbReference>
<keyword evidence="7" id="KW-0325">Glycoprotein</keyword>
<gene>
    <name evidence="9" type="ORF">ANN_05512</name>
</gene>
<feature type="transmembrane region" description="Helical" evidence="8">
    <location>
        <begin position="367"/>
        <end position="391"/>
    </location>
</feature>
<sequence length="1156" mass="132032">MADLCEGGNESSGSLKPICNYDTYILIIHHRDTTNIIKDVRAQIAKLKQYSEWNPRAMFIVLLTEALTHQEQIAEALLSEFWKSSYIINAIVLSSTLSVILEDGLNTDGGRPGVNVYTFYPYSPPGNCGNITKAFLIDQWFVDNNSNGRFLRNSILFPNKIPHDFHGCPITVSGFVHPPFIIEIKNSSKDGDQLIYENGIGVQLIEVLAKRVNMSVRYRKPPPPNEMWGYPLENGSWTGVRGEVLSKKSDTTIAGTWDASHIVRELESSATFFMDGFKWYVPCARPYPLWLSIIRAFRYEVWITIFVSLLLVSIFTLYLLKIRSIILCQNVECNSYNTYASCLLNMWAHILGASSASAPNCIPVRGFFLFWLWYCWFINAVYQTFLVGYFADPGLLHQISSEEELINSDVELGIISAFTDLFPELGKSPYERRNYCEDFETCLSRIAFEKDVAVLNSFVDMQYLTAKYMDGYGKPTICQTQEVYAYQHTVLPMAKGHPMLYHFNDLVFLVTESGLVDQWWNEFKYKTVLSVADDFQLPQGDYVTFSLEHLQSVFSRVLEVCLENGEVAMDGPTGVPMNGLHFKMDHSWKPILFRKQSKARLLVLSHVLRNHRGKYDSVTESYPAFARIGLRENPEKNLNQITCPDRDSNPDHLVSRPDALTITPQFKMCHGSLYAVMWLADEPREFNLPTLPQRCITCEAEKLPSKYGVHSEDYNTYVLISHNRDTTNIIKDVRTQIAKLKEYSEWNPRAMFIVLLTEALTHQEKIAEALLSELWRSSYISNSIVLSPTVDAILKGDLNTAHVKPRVNLYTSFPYSPPGNCGNTPKTFLINQWVVDNNGNGRFLGNAMLFPNKIPNDFHGCPIRVSGFDHPPFVGEIKNSSEGGDQLIYENGIGVRIIDVFAKHLNMSIRYMPPNAEMWGHPQENGSWTGVRGLLHQISSEEELISSDVELGIREWSINLFPELGKLPHERRNYCEDLDVCMSRIAFEKDVSVISSLVDMTYQTLKYMDGIEELDVCFVRALQARLESLGFSERARCEARLAQIQTTREVVSGFYDCEVRRPRNYRSHSLSLVLSRFVRSGPRISHVACVGSEKPRLKIGRQEGKIPLGRPRRRLEDNIKMDLREVGYDGRNWINLAQDRDRRRSYVRAAMNIRDP</sequence>